<evidence type="ECO:0000313" key="2">
    <source>
        <dbReference type="Proteomes" id="UP000445000"/>
    </source>
</evidence>
<reference evidence="2" key="1">
    <citation type="submission" date="2020-01" db="EMBL/GenBank/DDBJ databases">
        <title>'Steroidobacter agaridevorans' sp. nov., agar-degrading bacteria isolated from rhizosphere soils.</title>
        <authorList>
            <person name="Ikenaga M."/>
            <person name="Kataoka M."/>
            <person name="Murouchi A."/>
            <person name="Katsuragi S."/>
            <person name="Sakai M."/>
        </authorList>
    </citation>
    <scope>NUCLEOTIDE SEQUENCE [LARGE SCALE GENOMIC DNA]</scope>
    <source>
        <strain evidence="2">YU21-B</strain>
    </source>
</reference>
<keyword evidence="2" id="KW-1185">Reference proteome</keyword>
<dbReference type="Proteomes" id="UP000445000">
    <property type="component" value="Unassembled WGS sequence"/>
</dbReference>
<proteinExistence type="predicted"/>
<dbReference type="SUPFAM" id="SSF48452">
    <property type="entry name" value="TPR-like"/>
    <property type="match status" value="1"/>
</dbReference>
<dbReference type="EMBL" id="BLJN01000002">
    <property type="protein sequence ID" value="GFE80028.1"/>
    <property type="molecule type" value="Genomic_DNA"/>
</dbReference>
<organism evidence="1 2">
    <name type="scientific">Steroidobacter agaridevorans</name>
    <dbReference type="NCBI Taxonomy" id="2695856"/>
    <lineage>
        <taxon>Bacteria</taxon>
        <taxon>Pseudomonadati</taxon>
        <taxon>Pseudomonadota</taxon>
        <taxon>Gammaproteobacteria</taxon>
        <taxon>Steroidobacterales</taxon>
        <taxon>Steroidobacteraceae</taxon>
        <taxon>Steroidobacter</taxon>
    </lineage>
</organism>
<evidence type="ECO:0000313" key="1">
    <source>
        <dbReference type="EMBL" id="GFE80028.1"/>
    </source>
</evidence>
<name>A0A829YB17_9GAMM</name>
<gene>
    <name evidence="1" type="ORF">GCM10011487_20280</name>
</gene>
<accession>A0A829YB17</accession>
<comment type="caution">
    <text evidence="1">The sequence shown here is derived from an EMBL/GenBank/DDBJ whole genome shotgun (WGS) entry which is preliminary data.</text>
</comment>
<dbReference type="AlphaFoldDB" id="A0A829YB17"/>
<dbReference type="InterPro" id="IPR011990">
    <property type="entry name" value="TPR-like_helical_dom_sf"/>
</dbReference>
<dbReference type="Gene3D" id="1.25.40.10">
    <property type="entry name" value="Tetratricopeptide repeat domain"/>
    <property type="match status" value="1"/>
</dbReference>
<protein>
    <recommendedName>
        <fullName evidence="3">Tetratricopeptide repeat protein</fullName>
    </recommendedName>
</protein>
<evidence type="ECO:0008006" key="3">
    <source>
        <dbReference type="Google" id="ProtNLM"/>
    </source>
</evidence>
<sequence>MLATVPAGARKSTTGPRDLQTAVVQASADIESARTSGDPRYLGYAQAALAPWWNAKDAPLPVILLRAQIHQHNHSFEAALADLDHALVLDPRNPQARLTRAAIQQVQGNYTAAAADCRSLALLVEPLVTADCMSRVSSHRGAARGAYRKLLAMRDRAAGMEPRLRREIELTLADISMRIGEIETARLHFDQALTATDADAYTLLTFADFLLEQREYRQVVELFERYPDYADLLLRAALASRAINAANAGQLSQRLREQYAAHQRRGDFVPSRDYARFLLDIEGKASAALDAALFNWKSQREPADALIVVRAAIATGQPAAAAPVVTFVREQGLEDVRLLPLLSHILPERRT</sequence>